<name>A0ABV9MT99_9ENTE</name>
<sequence>MLFAFLFDLLALILYFFQKQDLTTSRFTIGLIGQTMLVFALLVLVFSYKGKKYSQVQPVIGMRYFSIRFALIVFSFIGGQKIYFYEALSKTYLVSSLPTKMIKTDDQE</sequence>
<keyword evidence="1" id="KW-1133">Transmembrane helix</keyword>
<dbReference type="RefSeq" id="WP_204653339.1">
    <property type="nucleotide sequence ID" value="NZ_JAFBFD010000008.1"/>
</dbReference>
<keyword evidence="1" id="KW-0812">Transmembrane</keyword>
<keyword evidence="1" id="KW-0472">Membrane</keyword>
<keyword evidence="3" id="KW-1185">Reference proteome</keyword>
<evidence type="ECO:0000313" key="3">
    <source>
        <dbReference type="Proteomes" id="UP001595969"/>
    </source>
</evidence>
<feature type="transmembrane region" description="Helical" evidence="1">
    <location>
        <begin position="69"/>
        <end position="88"/>
    </location>
</feature>
<organism evidence="2 3">
    <name type="scientific">Enterococcus lemanii</name>
    <dbReference type="NCBI Taxonomy" id="1159752"/>
    <lineage>
        <taxon>Bacteria</taxon>
        <taxon>Bacillati</taxon>
        <taxon>Bacillota</taxon>
        <taxon>Bacilli</taxon>
        <taxon>Lactobacillales</taxon>
        <taxon>Enterococcaceae</taxon>
        <taxon>Enterococcus</taxon>
    </lineage>
</organism>
<feature type="transmembrane region" description="Helical" evidence="1">
    <location>
        <begin position="29"/>
        <end position="48"/>
    </location>
</feature>
<reference evidence="3" key="1">
    <citation type="journal article" date="2019" name="Int. J. Syst. Evol. Microbiol.">
        <title>The Global Catalogue of Microorganisms (GCM) 10K type strain sequencing project: providing services to taxonomists for standard genome sequencing and annotation.</title>
        <authorList>
            <consortium name="The Broad Institute Genomics Platform"/>
            <consortium name="The Broad Institute Genome Sequencing Center for Infectious Disease"/>
            <person name="Wu L."/>
            <person name="Ma J."/>
        </authorList>
    </citation>
    <scope>NUCLEOTIDE SEQUENCE [LARGE SCALE GENOMIC DNA]</scope>
    <source>
        <strain evidence="3">CGMCC 1.19032</strain>
    </source>
</reference>
<comment type="caution">
    <text evidence="2">The sequence shown here is derived from an EMBL/GenBank/DDBJ whole genome shotgun (WGS) entry which is preliminary data.</text>
</comment>
<protein>
    <recommendedName>
        <fullName evidence="4">RDD domain-containing protein</fullName>
    </recommendedName>
</protein>
<evidence type="ECO:0000256" key="1">
    <source>
        <dbReference type="SAM" id="Phobius"/>
    </source>
</evidence>
<evidence type="ECO:0000313" key="2">
    <source>
        <dbReference type="EMBL" id="MFC4719172.1"/>
    </source>
</evidence>
<dbReference type="Proteomes" id="UP001595969">
    <property type="component" value="Unassembled WGS sequence"/>
</dbReference>
<proteinExistence type="predicted"/>
<dbReference type="EMBL" id="JBHSGS010000031">
    <property type="protein sequence ID" value="MFC4719172.1"/>
    <property type="molecule type" value="Genomic_DNA"/>
</dbReference>
<evidence type="ECO:0008006" key="4">
    <source>
        <dbReference type="Google" id="ProtNLM"/>
    </source>
</evidence>
<gene>
    <name evidence="2" type="ORF">ACFO5I_05465</name>
</gene>
<accession>A0ABV9MT99</accession>